<evidence type="ECO:0000313" key="2">
    <source>
        <dbReference type="EMBL" id="MFC3676052.1"/>
    </source>
</evidence>
<accession>A0ABV7VG75</accession>
<gene>
    <name evidence="2" type="ORF">ACFOOQ_10895</name>
</gene>
<reference evidence="3" key="1">
    <citation type="journal article" date="2019" name="Int. J. Syst. Evol. Microbiol.">
        <title>The Global Catalogue of Microorganisms (GCM) 10K type strain sequencing project: providing services to taxonomists for standard genome sequencing and annotation.</title>
        <authorList>
            <consortium name="The Broad Institute Genomics Platform"/>
            <consortium name="The Broad Institute Genome Sequencing Center for Infectious Disease"/>
            <person name="Wu L."/>
            <person name="Ma J."/>
        </authorList>
    </citation>
    <scope>NUCLEOTIDE SEQUENCE [LARGE SCALE GENOMIC DNA]</scope>
    <source>
        <strain evidence="3">KCTC 42182</strain>
    </source>
</reference>
<feature type="region of interest" description="Disordered" evidence="1">
    <location>
        <begin position="1"/>
        <end position="25"/>
    </location>
</feature>
<evidence type="ECO:0008006" key="4">
    <source>
        <dbReference type="Google" id="ProtNLM"/>
    </source>
</evidence>
<comment type="caution">
    <text evidence="2">The sequence shown here is derived from an EMBL/GenBank/DDBJ whole genome shotgun (WGS) entry which is preliminary data.</text>
</comment>
<dbReference type="EMBL" id="JBHRYJ010000002">
    <property type="protein sequence ID" value="MFC3676052.1"/>
    <property type="molecule type" value="Genomic_DNA"/>
</dbReference>
<proteinExistence type="predicted"/>
<sequence>MLMSSTQRRKPAMATPQNSKTVPAPGNTDITQAAQAQAEQLWAVQGRVLGIYGDFMKHWFERRQEAARSAIEMTQKAMHADGQPVNLPALYGEWVSHSMQRLATDLQECQECGSEITAMLGGTMPQWPGFAGFEPKQARPAAKN</sequence>
<keyword evidence="3" id="KW-1185">Reference proteome</keyword>
<organism evidence="2 3">
    <name type="scientific">Ferrovibrio xuzhouensis</name>
    <dbReference type="NCBI Taxonomy" id="1576914"/>
    <lineage>
        <taxon>Bacteria</taxon>
        <taxon>Pseudomonadati</taxon>
        <taxon>Pseudomonadota</taxon>
        <taxon>Alphaproteobacteria</taxon>
        <taxon>Rhodospirillales</taxon>
        <taxon>Rhodospirillaceae</taxon>
        <taxon>Ferrovibrio</taxon>
    </lineage>
</organism>
<protein>
    <recommendedName>
        <fullName evidence="4">Phasin protein</fullName>
    </recommendedName>
</protein>
<evidence type="ECO:0000313" key="3">
    <source>
        <dbReference type="Proteomes" id="UP001595711"/>
    </source>
</evidence>
<name>A0ABV7VG75_9PROT</name>
<dbReference type="RefSeq" id="WP_379725940.1">
    <property type="nucleotide sequence ID" value="NZ_JBHRYJ010000002.1"/>
</dbReference>
<dbReference type="Proteomes" id="UP001595711">
    <property type="component" value="Unassembled WGS sequence"/>
</dbReference>
<evidence type="ECO:0000256" key="1">
    <source>
        <dbReference type="SAM" id="MobiDB-lite"/>
    </source>
</evidence>